<organism evidence="2 3">
    <name type="scientific">Oryza meyeriana var. granulata</name>
    <dbReference type="NCBI Taxonomy" id="110450"/>
    <lineage>
        <taxon>Eukaryota</taxon>
        <taxon>Viridiplantae</taxon>
        <taxon>Streptophyta</taxon>
        <taxon>Embryophyta</taxon>
        <taxon>Tracheophyta</taxon>
        <taxon>Spermatophyta</taxon>
        <taxon>Magnoliopsida</taxon>
        <taxon>Liliopsida</taxon>
        <taxon>Poales</taxon>
        <taxon>Poaceae</taxon>
        <taxon>BOP clade</taxon>
        <taxon>Oryzoideae</taxon>
        <taxon>Oryzeae</taxon>
        <taxon>Oryzinae</taxon>
        <taxon>Oryza</taxon>
        <taxon>Oryza meyeriana</taxon>
    </lineage>
</organism>
<accession>A0A6G1CU24</accession>
<dbReference type="AlphaFoldDB" id="A0A6G1CU24"/>
<evidence type="ECO:0000256" key="1">
    <source>
        <dbReference type="SAM" id="MobiDB-lite"/>
    </source>
</evidence>
<comment type="caution">
    <text evidence="2">The sequence shown here is derived from an EMBL/GenBank/DDBJ whole genome shotgun (WGS) entry which is preliminary data.</text>
</comment>
<name>A0A6G1CU24_9ORYZ</name>
<evidence type="ECO:0000313" key="2">
    <source>
        <dbReference type="EMBL" id="KAF0904145.1"/>
    </source>
</evidence>
<protein>
    <submittedName>
        <fullName evidence="2">Uncharacterized protein</fullName>
    </submittedName>
</protein>
<dbReference type="EMBL" id="SPHZ02000008">
    <property type="protein sequence ID" value="KAF0904145.1"/>
    <property type="molecule type" value="Genomic_DNA"/>
</dbReference>
<dbReference type="Proteomes" id="UP000479710">
    <property type="component" value="Unassembled WGS sequence"/>
</dbReference>
<reference evidence="2 3" key="1">
    <citation type="submission" date="2019-11" db="EMBL/GenBank/DDBJ databases">
        <title>Whole genome sequence of Oryza granulata.</title>
        <authorList>
            <person name="Li W."/>
        </authorList>
    </citation>
    <scope>NUCLEOTIDE SEQUENCE [LARGE SCALE GENOMIC DNA]</scope>
    <source>
        <strain evidence="3">cv. Menghai</strain>
        <tissue evidence="2">Leaf</tissue>
    </source>
</reference>
<evidence type="ECO:0000313" key="3">
    <source>
        <dbReference type="Proteomes" id="UP000479710"/>
    </source>
</evidence>
<sequence length="236" mass="25228">MDWRSAIQHHSGKEKAECNAGRCGRTPIKPVGAPRARCVAGFQAGSFAASRGPAGRRRGAQQREDSRCMSVQHEAIYDDMPGQCLFEALSPAGQSSRRGKKQKRRAAVAETTSGPGRGGPLAELESGDGLCDSYRLDGSSAAGGEDDVVVAADALAAVYAKSPEAVRAFVRRVTPATVVHSIGWDFIRASNRIEVRKGVKVFKKAPLKYIDLHNAVFRGRTVVGDHSSVVGSQLER</sequence>
<dbReference type="OrthoDB" id="1696744at2759"/>
<feature type="region of interest" description="Disordered" evidence="1">
    <location>
        <begin position="90"/>
        <end position="122"/>
    </location>
</feature>
<gene>
    <name evidence="2" type="ORF">E2562_032416</name>
</gene>
<proteinExistence type="predicted"/>
<feature type="compositionally biased region" description="Basic residues" evidence="1">
    <location>
        <begin position="97"/>
        <end position="106"/>
    </location>
</feature>
<keyword evidence="3" id="KW-1185">Reference proteome</keyword>